<dbReference type="InterPro" id="IPR012590">
    <property type="entry name" value="POPLD_dom"/>
</dbReference>
<organism evidence="8 9">
    <name type="scientific">Kluyveromyces lactis (strain ATCC 8585 / CBS 2359 / DSM 70799 / NBRC 1267 / NRRL Y-1140 / WM37)</name>
    <name type="common">Yeast</name>
    <name type="synonym">Candida sphaerica</name>
    <dbReference type="NCBI Taxonomy" id="284590"/>
    <lineage>
        <taxon>Eukaryota</taxon>
        <taxon>Fungi</taxon>
        <taxon>Dikarya</taxon>
        <taxon>Ascomycota</taxon>
        <taxon>Saccharomycotina</taxon>
        <taxon>Saccharomycetes</taxon>
        <taxon>Saccharomycetales</taxon>
        <taxon>Saccharomycetaceae</taxon>
        <taxon>Kluyveromyces</taxon>
    </lineage>
</organism>
<dbReference type="EMBL" id="CR382124">
    <property type="protein sequence ID" value="CAH01021.1"/>
    <property type="molecule type" value="Genomic_DNA"/>
</dbReference>
<evidence type="ECO:0000256" key="4">
    <source>
        <dbReference type="SAM" id="MobiDB-lite"/>
    </source>
</evidence>
<dbReference type="FunCoup" id="Q6CQ64">
    <property type="interactions" value="149"/>
</dbReference>
<dbReference type="Pfam" id="PF22770">
    <property type="entry name" value="POP1_C"/>
    <property type="match status" value="1"/>
</dbReference>
<dbReference type="InterPro" id="IPR009723">
    <property type="entry name" value="Pop1_N"/>
</dbReference>
<dbReference type="OMA" id="WNAKRSH"/>
<feature type="domain" description="POP1 C-terminal" evidence="7">
    <location>
        <begin position="758"/>
        <end position="813"/>
    </location>
</feature>
<dbReference type="KEGG" id="kla:KLLA0_D19448g"/>
<sequence>MPPKQFTKNQQFKRERVRNARQIRSEASSANPGEFSESGSVLNIPSFVSSREYEIKQLQQSIHSSKQSSSTRVFQALPRSLRRRTASHNVKRIPKRLRNKALKEMQKSQQQFTQGTRHLFEKRKHGLSSRKIYRAKMMVNLLRLASKANSMKLRLPESLTAGNRQLRSKIRLLQKQLRNSKSEKISQLNNQLGSYDSTGHNKPANRPIGRAKYMKRQKDFVWLPTHLWNAKRSHMFKRWGFHLPWSPTQKNFRLTHRLTANVASSNGAMACDTSYMGDMIVSCSDHEKLKDVIKQLTNGRACLPKYLKRQLFKGLLYFGTECVGPCNVLWFNPKCVLIRLHPSIYLQVFSKLVSCLNLKEFSVQDCQFSLGSITISGGKSLYALSQILRSTSDSTSYKQFQKISRITDSTVLPEKTMFAFEAMDPRFLSNPKPCSHSTPISTEHLLTFSDQLPETELSEVLCKLASSSERNNSYNNQQTLKQLARRRRDLRTDLNNRNMIPLKETDSRIPLLLMRESQHWVLILPWFWVLPFWYQLNKVSGVYHMGLKQFQQQSFEQKTLNFPDDYPFTAVGYDEDTLYKSEVLHHLWSRKPEAKRINYVKLGLLHKETIIKGELGLWFSCDWNLLRIFQNGLKSKGFRENDFADQNRTSTFNIDSGVMKIQYIVDLLKLYEKNKQELSCPVELYNGKVQEIDEECIATSRLPIIPVSCSIIQRGHPKDHARIYKIPDTDSSYWREIAGGTYKSNGKLQHDTKQPVPHCYDLIGFLTSASFHLSDGKGIGTGFISAYSFESLTDHYVLIRNCGETTYRLATWKRISV</sequence>
<evidence type="ECO:0000256" key="1">
    <source>
        <dbReference type="ARBA" id="ARBA00004123"/>
    </source>
</evidence>
<dbReference type="Pfam" id="PF08170">
    <property type="entry name" value="POPLD"/>
    <property type="match status" value="1"/>
</dbReference>
<keyword evidence="9" id="KW-1185">Reference proteome</keyword>
<dbReference type="InterPro" id="IPR055079">
    <property type="entry name" value="POP1_C"/>
</dbReference>
<evidence type="ECO:0000313" key="8">
    <source>
        <dbReference type="EMBL" id="CAH01021.1"/>
    </source>
</evidence>
<name>Q6CQ64_KLULA</name>
<evidence type="ECO:0000259" key="7">
    <source>
        <dbReference type="Pfam" id="PF22770"/>
    </source>
</evidence>
<dbReference type="STRING" id="284590.Q6CQ64"/>
<comment type="subcellular location">
    <subcellularLocation>
        <location evidence="1">Nucleus</location>
    </subcellularLocation>
</comment>
<evidence type="ECO:0000256" key="3">
    <source>
        <dbReference type="ARBA" id="ARBA00023242"/>
    </source>
</evidence>
<accession>Q6CQ64</accession>
<keyword evidence="3" id="KW-0539">Nucleus</keyword>
<dbReference type="Pfam" id="PF06978">
    <property type="entry name" value="POP1_N"/>
    <property type="match status" value="1"/>
</dbReference>
<dbReference type="GO" id="GO:0001682">
    <property type="term" value="P:tRNA 5'-leader removal"/>
    <property type="evidence" value="ECO:0007669"/>
    <property type="project" value="InterPro"/>
</dbReference>
<dbReference type="HOGENOM" id="CLU_007205_0_1_1"/>
<protein>
    <submittedName>
        <fullName evidence="8">KLLA0D19448p</fullName>
    </submittedName>
</protein>
<dbReference type="PANTHER" id="PTHR22731">
    <property type="entry name" value="RIBONUCLEASES P/MRP PROTEIN SUBUNIT POP1"/>
    <property type="match status" value="1"/>
</dbReference>
<reference evidence="8 9" key="1">
    <citation type="journal article" date="2004" name="Nature">
        <title>Genome evolution in yeasts.</title>
        <authorList>
            <consortium name="Genolevures"/>
            <person name="Dujon B."/>
            <person name="Sherman D."/>
            <person name="Fischer G."/>
            <person name="Durrens P."/>
            <person name="Casaregola S."/>
            <person name="Lafontaine I."/>
            <person name="de Montigny J."/>
            <person name="Marck C."/>
            <person name="Neuveglise C."/>
            <person name="Talla E."/>
            <person name="Goffard N."/>
            <person name="Frangeul L."/>
            <person name="Aigle M."/>
            <person name="Anthouard V."/>
            <person name="Babour A."/>
            <person name="Barbe V."/>
            <person name="Barnay S."/>
            <person name="Blanchin S."/>
            <person name="Beckerich J.M."/>
            <person name="Beyne E."/>
            <person name="Bleykasten C."/>
            <person name="Boisrame A."/>
            <person name="Boyer J."/>
            <person name="Cattolico L."/>
            <person name="Confanioleri F."/>
            <person name="de Daruvar A."/>
            <person name="Despons L."/>
            <person name="Fabre E."/>
            <person name="Fairhead C."/>
            <person name="Ferry-Dumazet H."/>
            <person name="Groppi A."/>
            <person name="Hantraye F."/>
            <person name="Hennequin C."/>
            <person name="Jauniaux N."/>
            <person name="Joyet P."/>
            <person name="Kachouri R."/>
            <person name="Kerrest A."/>
            <person name="Koszul R."/>
            <person name="Lemaire M."/>
            <person name="Lesur I."/>
            <person name="Ma L."/>
            <person name="Muller H."/>
            <person name="Nicaud J.M."/>
            <person name="Nikolski M."/>
            <person name="Oztas S."/>
            <person name="Ozier-Kalogeropoulos O."/>
            <person name="Pellenz S."/>
            <person name="Potier S."/>
            <person name="Richard G.F."/>
            <person name="Straub M.L."/>
            <person name="Suleau A."/>
            <person name="Swennene D."/>
            <person name="Tekaia F."/>
            <person name="Wesolowski-Louvel M."/>
            <person name="Westhof E."/>
            <person name="Wirth B."/>
            <person name="Zeniou-Meyer M."/>
            <person name="Zivanovic I."/>
            <person name="Bolotin-Fukuhara M."/>
            <person name="Thierry A."/>
            <person name="Bouchier C."/>
            <person name="Caudron B."/>
            <person name="Scarpelli C."/>
            <person name="Gaillardin C."/>
            <person name="Weissenbach J."/>
            <person name="Wincker P."/>
            <person name="Souciet J.L."/>
        </authorList>
    </citation>
    <scope>NUCLEOTIDE SEQUENCE [LARGE SCALE GENOMIC DNA]</scope>
    <source>
        <strain evidence="9">ATCC 8585 / CBS 2359 / DSM 70799 / NBRC 1267 / NRRL Y-1140 / WM37</strain>
    </source>
</reference>
<dbReference type="InterPro" id="IPR039182">
    <property type="entry name" value="Pop1"/>
</dbReference>
<feature type="region of interest" description="Disordered" evidence="4">
    <location>
        <begin position="1"/>
        <end position="38"/>
    </location>
</feature>
<evidence type="ECO:0000259" key="5">
    <source>
        <dbReference type="Pfam" id="PF06978"/>
    </source>
</evidence>
<dbReference type="Proteomes" id="UP000000598">
    <property type="component" value="Chromosome D"/>
</dbReference>
<proteinExistence type="predicted"/>
<dbReference type="PANTHER" id="PTHR22731:SF3">
    <property type="entry name" value="RIBONUCLEASES P_MRP PROTEIN SUBUNIT POP1"/>
    <property type="match status" value="1"/>
</dbReference>
<dbReference type="PaxDb" id="284590-Q6CQ64"/>
<dbReference type="GO" id="GO:0000172">
    <property type="term" value="C:ribonuclease MRP complex"/>
    <property type="evidence" value="ECO:0007669"/>
    <property type="project" value="InterPro"/>
</dbReference>
<evidence type="ECO:0000256" key="2">
    <source>
        <dbReference type="ARBA" id="ARBA00022694"/>
    </source>
</evidence>
<dbReference type="eggNOG" id="KOG3322">
    <property type="taxonomic scope" value="Eukaryota"/>
</dbReference>
<evidence type="ECO:0000259" key="6">
    <source>
        <dbReference type="Pfam" id="PF08170"/>
    </source>
</evidence>
<feature type="compositionally biased region" description="Polar residues" evidence="4">
    <location>
        <begin position="25"/>
        <end position="38"/>
    </location>
</feature>
<gene>
    <name evidence="8" type="ORF">KLLA0_D19448g</name>
</gene>
<dbReference type="GO" id="GO:0005655">
    <property type="term" value="C:nucleolar ribonuclease P complex"/>
    <property type="evidence" value="ECO:0007669"/>
    <property type="project" value="InterPro"/>
</dbReference>
<evidence type="ECO:0000313" key="9">
    <source>
        <dbReference type="Proteomes" id="UP000000598"/>
    </source>
</evidence>
<feature type="compositionally biased region" description="Polar residues" evidence="4">
    <location>
        <begin position="1"/>
        <end position="10"/>
    </location>
</feature>
<feature type="domain" description="POPLD" evidence="6">
    <location>
        <begin position="519"/>
        <end position="623"/>
    </location>
</feature>
<feature type="domain" description="Pop1 N-terminal" evidence="5">
    <location>
        <begin position="47"/>
        <end position="282"/>
    </location>
</feature>
<keyword evidence="2" id="KW-0819">tRNA processing</keyword>
<dbReference type="AlphaFoldDB" id="Q6CQ64"/>
<dbReference type="InParanoid" id="Q6CQ64"/>